<dbReference type="STRING" id="194439.CT2082"/>
<dbReference type="KEGG" id="cte:CT2082"/>
<reference evidence="1 2" key="1">
    <citation type="journal article" date="2002" name="Proc. Natl. Acad. Sci. U.S.A.">
        <title>The complete genome sequence of Chlorobium tepidum TLS, a photosynthetic, anaerobic, green-sulfur bacterium.</title>
        <authorList>
            <person name="Eisen J.A."/>
            <person name="Nelson K.E."/>
            <person name="Paulsen I.T."/>
            <person name="Heidelberg J.F."/>
            <person name="Wu M."/>
            <person name="Dodson R.J."/>
            <person name="Deboy R."/>
            <person name="Gwinn M.L."/>
            <person name="Nelson W.C."/>
            <person name="Haft D.H."/>
            <person name="Hickey E.K."/>
            <person name="Peterson J.D."/>
            <person name="Durkin A.S."/>
            <person name="Kolonay J.L."/>
            <person name="Yang F."/>
            <person name="Holt I."/>
            <person name="Umayam L.A."/>
            <person name="Mason T."/>
            <person name="Brenner M."/>
            <person name="Shea T.P."/>
            <person name="Parksey D."/>
            <person name="Nierman W.C."/>
            <person name="Feldblyum T.V."/>
            <person name="Hansen C.L."/>
            <person name="Craven M.B."/>
            <person name="Radune D."/>
            <person name="Vamathevan J."/>
            <person name="Khouri H."/>
            <person name="White O."/>
            <person name="Gruber T.M."/>
            <person name="Ketchum K.A."/>
            <person name="Venter J.C."/>
            <person name="Tettelin H."/>
            <person name="Bryant D.A."/>
            <person name="Fraser C.M."/>
        </authorList>
    </citation>
    <scope>NUCLEOTIDE SEQUENCE [LARGE SCALE GENOMIC DNA]</scope>
    <source>
        <strain evidence="2">ATCC 49652 / DSM 12025 / NBRC 103806 / TLS</strain>
    </source>
</reference>
<dbReference type="EnsemblBacteria" id="AAM73299">
    <property type="protein sequence ID" value="AAM73299"/>
    <property type="gene ID" value="CT2082"/>
</dbReference>
<dbReference type="PATRIC" id="fig|194439.7.peg.1885"/>
<protein>
    <submittedName>
        <fullName evidence="1">Uncharacterized protein</fullName>
    </submittedName>
</protein>
<gene>
    <name evidence="1" type="ordered locus">CT2082</name>
</gene>
<keyword evidence="2" id="KW-1185">Reference proteome</keyword>
<organism evidence="1 2">
    <name type="scientific">Chlorobaculum tepidum (strain ATCC 49652 / DSM 12025 / NBRC 103806 / TLS)</name>
    <name type="common">Chlorobium tepidum</name>
    <dbReference type="NCBI Taxonomy" id="194439"/>
    <lineage>
        <taxon>Bacteria</taxon>
        <taxon>Pseudomonadati</taxon>
        <taxon>Chlorobiota</taxon>
        <taxon>Chlorobiia</taxon>
        <taxon>Chlorobiales</taxon>
        <taxon>Chlorobiaceae</taxon>
        <taxon>Chlorobaculum</taxon>
    </lineage>
</organism>
<dbReference type="EMBL" id="AE006470">
    <property type="protein sequence ID" value="AAM73299.1"/>
    <property type="molecule type" value="Genomic_DNA"/>
</dbReference>
<sequence>MHIASQVAILADFPYEVFMSADPITIFRKTWGTYQKVISHNLMFHRREITTAVAKLFESRNAKRYDRNV</sequence>
<dbReference type="eggNOG" id="COG2226">
    <property type="taxonomic scope" value="Bacteria"/>
</dbReference>
<evidence type="ECO:0000313" key="1">
    <source>
        <dbReference type="EMBL" id="AAM73299.1"/>
    </source>
</evidence>
<dbReference type="OrthoDB" id="552816at2"/>
<dbReference type="AlphaFoldDB" id="Q8KAS3"/>
<dbReference type="Proteomes" id="UP000001007">
    <property type="component" value="Chromosome"/>
</dbReference>
<dbReference type="HOGENOM" id="CLU_2768311_0_0_10"/>
<evidence type="ECO:0000313" key="2">
    <source>
        <dbReference type="Proteomes" id="UP000001007"/>
    </source>
</evidence>
<proteinExistence type="predicted"/>
<name>Q8KAS3_CHLTE</name>
<accession>Q8KAS3</accession>